<keyword evidence="3" id="KW-1185">Reference proteome</keyword>
<accession>A0A366H0D3</accession>
<gene>
    <name evidence="2" type="ORF">DES53_12510</name>
</gene>
<evidence type="ECO:0000313" key="2">
    <source>
        <dbReference type="EMBL" id="RBP35184.1"/>
    </source>
</evidence>
<sequence>MIAFLKRCWQRRWIRGLAWTAITLVTLLTLFTAWVNWKGAHVWSEAQQRLRDERLSLDFHQTMQESVPEAENFCATPLLRDLMLVVDDDASKGEPAAKRKAVEALGLPDAKKSPSGLERPSLQRKPDEDAAKYMADWAKWLRDVQVAMPVTDAENPAREVLAALSYQDAAVAEMARMLDRPRAQFLPSPKDREIPEMFFSLQVPHYGALQKASGGLALRALAAAASGEAAKAHETTRIMARLSEAIGQEPFLIGLLVGRANAVQTTHVVWTLCQTHAGSAEDFRKLQGDLERLDFYDAVLHAWQGELAAGVNAVLYLKRTRDSSLLSIIRTEPGESRSSGGDFIVRLLPTGWFDMNAANMVHMELDYIIRPLRDQGWQAVMNLQGDMERDLKNAKAHWSTNLDKIFPMLIMPSAVNVTGLVVYGQCLVNQAIIACALEQYYVEHQSYPETLAALKQTNGKALPVDPASEAPMKYRKTEDGRYKLWSVGIDLVDDGGKEGDKDAKGDAAKPNKAGYKGDWVWEYAGG</sequence>
<comment type="caution">
    <text evidence="2">The sequence shown here is derived from an EMBL/GenBank/DDBJ whole genome shotgun (WGS) entry which is preliminary data.</text>
</comment>
<dbReference type="OrthoDB" id="176305at2"/>
<evidence type="ECO:0000256" key="1">
    <source>
        <dbReference type="SAM" id="MobiDB-lite"/>
    </source>
</evidence>
<dbReference type="Gene3D" id="3.30.700.10">
    <property type="entry name" value="Glycoprotein, Type 4 Pilin"/>
    <property type="match status" value="1"/>
</dbReference>
<dbReference type="SUPFAM" id="SSF54523">
    <property type="entry name" value="Pili subunits"/>
    <property type="match status" value="1"/>
</dbReference>
<proteinExistence type="predicted"/>
<name>A0A366H0D3_9BACT</name>
<reference evidence="2 3" key="1">
    <citation type="submission" date="2018-06" db="EMBL/GenBank/DDBJ databases">
        <title>Genomic Encyclopedia of Type Strains, Phase IV (KMG-IV): sequencing the most valuable type-strain genomes for metagenomic binning, comparative biology and taxonomic classification.</title>
        <authorList>
            <person name="Goeker M."/>
        </authorList>
    </citation>
    <scope>NUCLEOTIDE SEQUENCE [LARGE SCALE GENOMIC DNA]</scope>
    <source>
        <strain evidence="2 3">DSM 25532</strain>
    </source>
</reference>
<feature type="region of interest" description="Disordered" evidence="1">
    <location>
        <begin position="97"/>
        <end position="128"/>
    </location>
</feature>
<dbReference type="AlphaFoldDB" id="A0A366H0D3"/>
<dbReference type="RefSeq" id="WP_113962442.1">
    <property type="nucleotide sequence ID" value="NZ_QNRR01000025.1"/>
</dbReference>
<dbReference type="Proteomes" id="UP000253426">
    <property type="component" value="Unassembled WGS sequence"/>
</dbReference>
<protein>
    <submittedName>
        <fullName evidence="2">Uncharacterized protein</fullName>
    </submittedName>
</protein>
<dbReference type="InterPro" id="IPR045584">
    <property type="entry name" value="Pilin-like"/>
</dbReference>
<organism evidence="2 3">
    <name type="scientific">Roseimicrobium gellanilyticum</name>
    <dbReference type="NCBI Taxonomy" id="748857"/>
    <lineage>
        <taxon>Bacteria</taxon>
        <taxon>Pseudomonadati</taxon>
        <taxon>Verrucomicrobiota</taxon>
        <taxon>Verrucomicrobiia</taxon>
        <taxon>Verrucomicrobiales</taxon>
        <taxon>Verrucomicrobiaceae</taxon>
        <taxon>Roseimicrobium</taxon>
    </lineage>
</organism>
<dbReference type="EMBL" id="QNRR01000025">
    <property type="protein sequence ID" value="RBP35184.1"/>
    <property type="molecule type" value="Genomic_DNA"/>
</dbReference>
<evidence type="ECO:0000313" key="3">
    <source>
        <dbReference type="Proteomes" id="UP000253426"/>
    </source>
</evidence>